<proteinExistence type="predicted"/>
<evidence type="ECO:0000256" key="1">
    <source>
        <dbReference type="SAM" id="Phobius"/>
    </source>
</evidence>
<keyword evidence="1" id="KW-0812">Transmembrane</keyword>
<dbReference type="Proteomes" id="UP000023152">
    <property type="component" value="Unassembled WGS sequence"/>
</dbReference>
<sequence>MKRHFGTMEEEKKTNAKPTQHFDFQDLVQSKEKRSHKEVQDFLEGSLPHFSKGQIFVNARKFLALIANVAFIVLNWIQKTKGFNYLDDYF</sequence>
<gene>
    <name evidence="2" type="ORF">RFI_29449</name>
</gene>
<keyword evidence="1" id="KW-0472">Membrane</keyword>
<reference evidence="2 3" key="1">
    <citation type="journal article" date="2013" name="Curr. Biol.">
        <title>The Genome of the Foraminiferan Reticulomyxa filosa.</title>
        <authorList>
            <person name="Glockner G."/>
            <person name="Hulsmann N."/>
            <person name="Schleicher M."/>
            <person name="Noegel A.A."/>
            <person name="Eichinger L."/>
            <person name="Gallinger C."/>
            <person name="Pawlowski J."/>
            <person name="Sierra R."/>
            <person name="Euteneuer U."/>
            <person name="Pillet L."/>
            <person name="Moustafa A."/>
            <person name="Platzer M."/>
            <person name="Groth M."/>
            <person name="Szafranski K."/>
            <person name="Schliwa M."/>
        </authorList>
    </citation>
    <scope>NUCLEOTIDE SEQUENCE [LARGE SCALE GENOMIC DNA]</scope>
</reference>
<feature type="transmembrane region" description="Helical" evidence="1">
    <location>
        <begin position="62"/>
        <end position="78"/>
    </location>
</feature>
<dbReference type="AlphaFoldDB" id="X6M3A0"/>
<evidence type="ECO:0000313" key="2">
    <source>
        <dbReference type="EMBL" id="ETO07942.1"/>
    </source>
</evidence>
<accession>X6M3A0</accession>
<keyword evidence="3" id="KW-1185">Reference proteome</keyword>
<evidence type="ECO:0000313" key="3">
    <source>
        <dbReference type="Proteomes" id="UP000023152"/>
    </source>
</evidence>
<comment type="caution">
    <text evidence="2">The sequence shown here is derived from an EMBL/GenBank/DDBJ whole genome shotgun (WGS) entry which is preliminary data.</text>
</comment>
<keyword evidence="1" id="KW-1133">Transmembrane helix</keyword>
<protein>
    <submittedName>
        <fullName evidence="2">Uncharacterized protein</fullName>
    </submittedName>
</protein>
<name>X6M3A0_RETFI</name>
<dbReference type="EMBL" id="ASPP01025536">
    <property type="protein sequence ID" value="ETO07942.1"/>
    <property type="molecule type" value="Genomic_DNA"/>
</dbReference>
<organism evidence="2 3">
    <name type="scientific">Reticulomyxa filosa</name>
    <dbReference type="NCBI Taxonomy" id="46433"/>
    <lineage>
        <taxon>Eukaryota</taxon>
        <taxon>Sar</taxon>
        <taxon>Rhizaria</taxon>
        <taxon>Retaria</taxon>
        <taxon>Foraminifera</taxon>
        <taxon>Monothalamids</taxon>
        <taxon>Reticulomyxidae</taxon>
        <taxon>Reticulomyxa</taxon>
    </lineage>
</organism>